<feature type="transmembrane region" description="Helical" evidence="2">
    <location>
        <begin position="74"/>
        <end position="96"/>
    </location>
</feature>
<evidence type="ECO:0000256" key="1">
    <source>
        <dbReference type="SAM" id="MobiDB-lite"/>
    </source>
</evidence>
<feature type="transmembrane region" description="Helical" evidence="2">
    <location>
        <begin position="46"/>
        <end position="68"/>
    </location>
</feature>
<keyword evidence="2" id="KW-0472">Membrane</keyword>
<name>A0ABQ2DI56_9MICC</name>
<accession>A0ABQ2DI56</accession>
<keyword evidence="4" id="KW-1185">Reference proteome</keyword>
<protein>
    <submittedName>
        <fullName evidence="3">Uncharacterized protein</fullName>
    </submittedName>
</protein>
<dbReference type="EMBL" id="BMKX01000002">
    <property type="protein sequence ID" value="GGJ57328.1"/>
    <property type="molecule type" value="Genomic_DNA"/>
</dbReference>
<keyword evidence="2" id="KW-1133">Transmembrane helix</keyword>
<gene>
    <name evidence="3" type="ORF">GCM10007173_15260</name>
</gene>
<evidence type="ECO:0000313" key="3">
    <source>
        <dbReference type="EMBL" id="GGJ57328.1"/>
    </source>
</evidence>
<organism evidence="3 4">
    <name type="scientific">Glutamicibacter ardleyensis</name>
    <dbReference type="NCBI Taxonomy" id="225894"/>
    <lineage>
        <taxon>Bacteria</taxon>
        <taxon>Bacillati</taxon>
        <taxon>Actinomycetota</taxon>
        <taxon>Actinomycetes</taxon>
        <taxon>Micrococcales</taxon>
        <taxon>Micrococcaceae</taxon>
        <taxon>Glutamicibacter</taxon>
    </lineage>
</organism>
<evidence type="ECO:0000256" key="2">
    <source>
        <dbReference type="SAM" id="Phobius"/>
    </source>
</evidence>
<feature type="region of interest" description="Disordered" evidence="1">
    <location>
        <begin position="1"/>
        <end position="32"/>
    </location>
</feature>
<dbReference type="GeneID" id="303303890"/>
<proteinExistence type="predicted"/>
<comment type="caution">
    <text evidence="3">The sequence shown here is derived from an EMBL/GenBank/DDBJ whole genome shotgun (WGS) entry which is preliminary data.</text>
</comment>
<dbReference type="RefSeq" id="WP_188684819.1">
    <property type="nucleotide sequence ID" value="NZ_BMKX01000002.1"/>
</dbReference>
<reference evidence="4" key="1">
    <citation type="journal article" date="2019" name="Int. J. Syst. Evol. Microbiol.">
        <title>The Global Catalogue of Microorganisms (GCM) 10K type strain sequencing project: providing services to taxonomists for standard genome sequencing and annotation.</title>
        <authorList>
            <consortium name="The Broad Institute Genomics Platform"/>
            <consortium name="The Broad Institute Genome Sequencing Center for Infectious Disease"/>
            <person name="Wu L."/>
            <person name="Ma J."/>
        </authorList>
    </citation>
    <scope>NUCLEOTIDE SEQUENCE [LARGE SCALE GENOMIC DNA]</scope>
    <source>
        <strain evidence="4">CGMCC 1.3685</strain>
    </source>
</reference>
<evidence type="ECO:0000313" key="4">
    <source>
        <dbReference type="Proteomes" id="UP000606115"/>
    </source>
</evidence>
<keyword evidence="2" id="KW-0812">Transmembrane</keyword>
<sequence length="103" mass="11332">MNIEDNSSYRDHVVKDSGATSPHLEEQSTEKSVAGLSKSQKFHLTMLLLTLGLLIILPLCFAGFAVTFPRVDSVLFGLFGASAIAGILTLIFWIAYSLNRFLR</sequence>
<dbReference type="Proteomes" id="UP000606115">
    <property type="component" value="Unassembled WGS sequence"/>
</dbReference>